<dbReference type="Proteomes" id="UP000319976">
    <property type="component" value="Chromosome"/>
</dbReference>
<dbReference type="EMBL" id="CP036316">
    <property type="protein sequence ID" value="QDT64841.1"/>
    <property type="molecule type" value="Genomic_DNA"/>
</dbReference>
<keyword evidence="4 7" id="KW-1133">Transmembrane helix</keyword>
<dbReference type="Pfam" id="PF00510">
    <property type="entry name" value="COX3"/>
    <property type="match status" value="1"/>
</dbReference>
<dbReference type="SUPFAM" id="SSF81452">
    <property type="entry name" value="Cytochrome c oxidase subunit III-like"/>
    <property type="match status" value="1"/>
</dbReference>
<reference evidence="9 10" key="1">
    <citation type="submission" date="2019-02" db="EMBL/GenBank/DDBJ databases">
        <title>Deep-cultivation of Planctomycetes and their phenomic and genomic characterization uncovers novel biology.</title>
        <authorList>
            <person name="Wiegand S."/>
            <person name="Jogler M."/>
            <person name="Boedeker C."/>
            <person name="Pinto D."/>
            <person name="Vollmers J."/>
            <person name="Rivas-Marin E."/>
            <person name="Kohn T."/>
            <person name="Peeters S.H."/>
            <person name="Heuer A."/>
            <person name="Rast P."/>
            <person name="Oberbeckmann S."/>
            <person name="Bunk B."/>
            <person name="Jeske O."/>
            <person name="Meyerdierks A."/>
            <person name="Storesund J.E."/>
            <person name="Kallscheuer N."/>
            <person name="Luecker S."/>
            <person name="Lage O.M."/>
            <person name="Pohl T."/>
            <person name="Merkel B.J."/>
            <person name="Hornburger P."/>
            <person name="Mueller R.-W."/>
            <person name="Bruemmer F."/>
            <person name="Labrenz M."/>
            <person name="Spormann A.M."/>
            <person name="Op den Camp H."/>
            <person name="Overmann J."/>
            <person name="Amann R."/>
            <person name="Jetten M.S.M."/>
            <person name="Mascher T."/>
            <person name="Medema M.H."/>
            <person name="Devos D.P."/>
            <person name="Kaster A.-K."/>
            <person name="Ovreas L."/>
            <person name="Rohde M."/>
            <person name="Galperin M.Y."/>
            <person name="Jogler C."/>
        </authorList>
    </citation>
    <scope>NUCLEOTIDE SEQUENCE [LARGE SCALE GENOMIC DNA]</scope>
    <source>
        <strain evidence="9 10">V22</strain>
    </source>
</reference>
<feature type="transmembrane region" description="Helical" evidence="7">
    <location>
        <begin position="97"/>
        <end position="119"/>
    </location>
</feature>
<feature type="transmembrane region" description="Helical" evidence="7">
    <location>
        <begin position="65"/>
        <end position="85"/>
    </location>
</feature>
<sequence length="203" mass="23538">MASDRRYALKETSLTSGEWDARKRSLLAMWLFLASLAMFFVSSVVLYLVARYVLVDKAQPVHLPWQFWLSTAVLLLGGYSANRAVDLVRRERQEDFRAYFTTATCLGFIFCAIQTFGMMKLLDAHFAIEQAGRSPLNGILFVMIFLHAVHFIVGLSIQVYVNVRAFQGRYDHEYYQGVRLSAIYWRFLDIVWLVMLATFWFTS</sequence>
<dbReference type="PROSITE" id="PS50253">
    <property type="entry name" value="COX3"/>
    <property type="match status" value="1"/>
</dbReference>
<evidence type="ECO:0000313" key="9">
    <source>
        <dbReference type="EMBL" id="QDT64841.1"/>
    </source>
</evidence>
<evidence type="ECO:0000256" key="5">
    <source>
        <dbReference type="ARBA" id="ARBA00023136"/>
    </source>
</evidence>
<proteinExistence type="inferred from homology"/>
<evidence type="ECO:0000256" key="3">
    <source>
        <dbReference type="ARBA" id="ARBA00022692"/>
    </source>
</evidence>
<dbReference type="GO" id="GO:0019646">
    <property type="term" value="P:aerobic electron transport chain"/>
    <property type="evidence" value="ECO:0007669"/>
    <property type="project" value="InterPro"/>
</dbReference>
<dbReference type="PANTHER" id="PTHR11403">
    <property type="entry name" value="CYTOCHROME C OXIDASE SUBUNIT III"/>
    <property type="match status" value="1"/>
</dbReference>
<gene>
    <name evidence="9" type="primary">ctaE_2</name>
    <name evidence="9" type="ORF">V22_20840</name>
</gene>
<evidence type="ECO:0000256" key="1">
    <source>
        <dbReference type="ARBA" id="ARBA00004141"/>
    </source>
</evidence>
<dbReference type="EC" id="1.9.3.1" evidence="9"/>
<accession>A0A517T8Y3</accession>
<evidence type="ECO:0000313" key="10">
    <source>
        <dbReference type="Proteomes" id="UP000319976"/>
    </source>
</evidence>
<feature type="domain" description="Heme-copper oxidase subunit III family profile" evidence="8">
    <location>
        <begin position="27"/>
        <end position="203"/>
    </location>
</feature>
<dbReference type="InterPro" id="IPR013833">
    <property type="entry name" value="Cyt_c_oxidase_su3_a-hlx"/>
</dbReference>
<dbReference type="OrthoDB" id="261701at2"/>
<comment type="subcellular location">
    <subcellularLocation>
        <location evidence="6">Cell membrane</location>
        <topology evidence="6">Multi-pass membrane protein</topology>
    </subcellularLocation>
    <subcellularLocation>
        <location evidence="1">Membrane</location>
        <topology evidence="1">Multi-pass membrane protein</topology>
    </subcellularLocation>
</comment>
<evidence type="ECO:0000256" key="6">
    <source>
        <dbReference type="RuleBase" id="RU003376"/>
    </source>
</evidence>
<dbReference type="KEGG" id="chya:V22_20840"/>
<evidence type="ECO:0000256" key="4">
    <source>
        <dbReference type="ARBA" id="ARBA00022989"/>
    </source>
</evidence>
<evidence type="ECO:0000259" key="8">
    <source>
        <dbReference type="PROSITE" id="PS50253"/>
    </source>
</evidence>
<dbReference type="RefSeq" id="WP_145262337.1">
    <property type="nucleotide sequence ID" value="NZ_CP036316.1"/>
</dbReference>
<dbReference type="Gene3D" id="1.20.120.80">
    <property type="entry name" value="Cytochrome c oxidase, subunit III, four-helix bundle"/>
    <property type="match status" value="1"/>
</dbReference>
<dbReference type="PANTHER" id="PTHR11403:SF10">
    <property type="entry name" value="CYTOCHROME C OXIDASE"/>
    <property type="match status" value="1"/>
</dbReference>
<organism evidence="9 10">
    <name type="scientific">Calycomorphotria hydatis</name>
    <dbReference type="NCBI Taxonomy" id="2528027"/>
    <lineage>
        <taxon>Bacteria</taxon>
        <taxon>Pseudomonadati</taxon>
        <taxon>Planctomycetota</taxon>
        <taxon>Planctomycetia</taxon>
        <taxon>Planctomycetales</taxon>
        <taxon>Planctomycetaceae</taxon>
        <taxon>Calycomorphotria</taxon>
    </lineage>
</organism>
<evidence type="ECO:0000256" key="2">
    <source>
        <dbReference type="ARBA" id="ARBA00010581"/>
    </source>
</evidence>
<keyword evidence="10" id="KW-1185">Reference proteome</keyword>
<keyword evidence="3 6" id="KW-0812">Transmembrane</keyword>
<dbReference type="GO" id="GO:0005886">
    <property type="term" value="C:plasma membrane"/>
    <property type="evidence" value="ECO:0007669"/>
    <property type="project" value="UniProtKB-SubCell"/>
</dbReference>
<feature type="transmembrane region" description="Helical" evidence="7">
    <location>
        <begin position="30"/>
        <end position="53"/>
    </location>
</feature>
<feature type="transmembrane region" description="Helical" evidence="7">
    <location>
        <begin position="139"/>
        <end position="163"/>
    </location>
</feature>
<protein>
    <submittedName>
        <fullName evidence="9">Cytochrome c oxidase subunit 3</fullName>
        <ecNumber evidence="9">1.9.3.1</ecNumber>
    </submittedName>
</protein>
<comment type="similarity">
    <text evidence="2 6">Belongs to the cytochrome c oxidase subunit 3 family.</text>
</comment>
<dbReference type="InterPro" id="IPR024791">
    <property type="entry name" value="Cyt_c/ubiquinol_Oxase_su3"/>
</dbReference>
<dbReference type="InterPro" id="IPR000298">
    <property type="entry name" value="Cyt_c_oxidase-like_su3"/>
</dbReference>
<dbReference type="GO" id="GO:0004129">
    <property type="term" value="F:cytochrome-c oxidase activity"/>
    <property type="evidence" value="ECO:0007669"/>
    <property type="project" value="InterPro"/>
</dbReference>
<feature type="transmembrane region" description="Helical" evidence="7">
    <location>
        <begin position="183"/>
        <end position="201"/>
    </location>
</feature>
<dbReference type="InterPro" id="IPR035973">
    <property type="entry name" value="Cyt_c_oxidase_su3-like_sf"/>
</dbReference>
<evidence type="ECO:0000256" key="7">
    <source>
        <dbReference type="SAM" id="Phobius"/>
    </source>
</evidence>
<dbReference type="AlphaFoldDB" id="A0A517T8Y3"/>
<keyword evidence="9" id="KW-0560">Oxidoreductase</keyword>
<dbReference type="GO" id="GO:0016491">
    <property type="term" value="F:oxidoreductase activity"/>
    <property type="evidence" value="ECO:0007669"/>
    <property type="project" value="UniProtKB-KW"/>
</dbReference>
<name>A0A517T8Y3_9PLAN</name>
<keyword evidence="5 7" id="KW-0472">Membrane</keyword>